<dbReference type="GO" id="GO:0005886">
    <property type="term" value="C:plasma membrane"/>
    <property type="evidence" value="ECO:0007669"/>
    <property type="project" value="UniProtKB-SubCell"/>
</dbReference>
<dbReference type="GO" id="GO:0032279">
    <property type="term" value="C:asymmetric synapse"/>
    <property type="evidence" value="ECO:0007669"/>
    <property type="project" value="UniProtKB-ARBA"/>
</dbReference>
<evidence type="ECO:0000313" key="11">
    <source>
        <dbReference type="EMBL" id="PWA16845.1"/>
    </source>
</evidence>
<comment type="subcellular location">
    <subcellularLocation>
        <location evidence="1">Cell membrane</location>
        <topology evidence="1">Multi-pass membrane protein</topology>
    </subcellularLocation>
    <subcellularLocation>
        <location evidence="8">Synapse</location>
    </subcellularLocation>
</comment>
<sequence>LLDGDVACPWTVFGNFSGVQWDSLLTWCARAALPPSTHERLGPARAADAAEARASLTRTMKTRTLLSVSLNFFALFFAITAFITTYWCVGTQRVPKPKCSKLRTHQCIDYGVNETDPNKVVYSWETGDDRFLFRQFHTGIWYSCEENIHDESERCRSFIDLAPASEKGMLWLSVVSEMLYILLLMVGFSLMCMELVHSSNVIDGLKLNAFAAVFTVLSGLLGMVAHVMYTQVFQVTVSHGPPDWRPYNWDYGLAWASFTCCMGASVTTLNSYTKTVIEFRHKRKTFEQTIREENAREAYGYFRDNSLHSISKSVDVYSSQSLKSGRRTPMPTTSLDFVDLAASLEEEQC</sequence>
<dbReference type="Proteomes" id="UP000250572">
    <property type="component" value="Unassembled WGS sequence"/>
</dbReference>
<evidence type="ECO:0000256" key="8">
    <source>
        <dbReference type="ARBA" id="ARBA00034103"/>
    </source>
</evidence>
<evidence type="ECO:0000256" key="4">
    <source>
        <dbReference type="ARBA" id="ARBA00022692"/>
    </source>
</evidence>
<dbReference type="GO" id="GO:0023051">
    <property type="term" value="P:regulation of signaling"/>
    <property type="evidence" value="ECO:0007669"/>
    <property type="project" value="UniProtKB-ARBA"/>
</dbReference>
<feature type="non-terminal residue" evidence="11">
    <location>
        <position position="1"/>
    </location>
</feature>
<evidence type="ECO:0000256" key="5">
    <source>
        <dbReference type="ARBA" id="ARBA00022989"/>
    </source>
</evidence>
<dbReference type="Gene3D" id="1.20.140.150">
    <property type="match status" value="1"/>
</dbReference>
<dbReference type="AlphaFoldDB" id="A0A315V0X2"/>
<keyword evidence="12" id="KW-1185">Reference proteome</keyword>
<keyword evidence="7 10" id="KW-0472">Membrane</keyword>
<dbReference type="GO" id="GO:0010646">
    <property type="term" value="P:regulation of cell communication"/>
    <property type="evidence" value="ECO:0007669"/>
    <property type="project" value="UniProtKB-ARBA"/>
</dbReference>
<feature type="transmembrane region" description="Helical" evidence="10">
    <location>
        <begin position="252"/>
        <end position="273"/>
    </location>
</feature>
<feature type="transmembrane region" description="Helical" evidence="10">
    <location>
        <begin position="65"/>
        <end position="87"/>
    </location>
</feature>
<proteinExistence type="inferred from homology"/>
<evidence type="ECO:0000256" key="6">
    <source>
        <dbReference type="ARBA" id="ARBA00023018"/>
    </source>
</evidence>
<dbReference type="InterPro" id="IPR050579">
    <property type="entry name" value="PMP-22/EMP/MP20-like"/>
</dbReference>
<evidence type="ECO:0000256" key="7">
    <source>
        <dbReference type="ARBA" id="ARBA00023136"/>
    </source>
</evidence>
<keyword evidence="5 10" id="KW-1133">Transmembrane helix</keyword>
<protein>
    <recommendedName>
        <fullName evidence="9">Germ cell-specific gene 1-like protein</fullName>
    </recommendedName>
</protein>
<accession>A0A315V0X2</accession>
<evidence type="ECO:0000256" key="9">
    <source>
        <dbReference type="ARBA" id="ARBA00073105"/>
    </source>
</evidence>
<dbReference type="EMBL" id="NHOQ01002459">
    <property type="protein sequence ID" value="PWA16845.1"/>
    <property type="molecule type" value="Genomic_DNA"/>
</dbReference>
<gene>
    <name evidence="11" type="ORF">CCH79_00012757</name>
</gene>
<reference evidence="11 12" key="1">
    <citation type="journal article" date="2018" name="G3 (Bethesda)">
        <title>A High-Quality Reference Genome for the Invasive Mosquitofish Gambusia affinis Using a Chicago Library.</title>
        <authorList>
            <person name="Hoffberg S.L."/>
            <person name="Troendle N.J."/>
            <person name="Glenn T.C."/>
            <person name="Mahmud O."/>
            <person name="Louha S."/>
            <person name="Chalopin D."/>
            <person name="Bennetzen J.L."/>
            <person name="Mauricio R."/>
        </authorList>
    </citation>
    <scope>NUCLEOTIDE SEQUENCE [LARGE SCALE GENOMIC DNA]</scope>
    <source>
        <strain evidence="11">NE01/NJP1002.9</strain>
        <tissue evidence="11">Muscle</tissue>
    </source>
</reference>
<dbReference type="PANTHER" id="PTHR10671:SF35">
    <property type="entry name" value="GERM CELL-SPECIFIC GENE 1-LIKE PROTEIN"/>
    <property type="match status" value="1"/>
</dbReference>
<feature type="transmembrane region" description="Helical" evidence="10">
    <location>
        <begin position="209"/>
        <end position="232"/>
    </location>
</feature>
<dbReference type="GO" id="GO:0051049">
    <property type="term" value="P:regulation of transport"/>
    <property type="evidence" value="ECO:0007669"/>
    <property type="project" value="UniProtKB-ARBA"/>
</dbReference>
<dbReference type="PANTHER" id="PTHR10671">
    <property type="entry name" value="EPITHELIAL MEMBRANE PROTEIN-RELATED"/>
    <property type="match status" value="1"/>
</dbReference>
<evidence type="ECO:0000256" key="1">
    <source>
        <dbReference type="ARBA" id="ARBA00004651"/>
    </source>
</evidence>
<dbReference type="Pfam" id="PF07803">
    <property type="entry name" value="GSG-1"/>
    <property type="match status" value="1"/>
</dbReference>
<dbReference type="InterPro" id="IPR012478">
    <property type="entry name" value="GSG-1"/>
</dbReference>
<name>A0A315V0X2_GAMAF</name>
<evidence type="ECO:0000313" key="12">
    <source>
        <dbReference type="Proteomes" id="UP000250572"/>
    </source>
</evidence>
<evidence type="ECO:0000256" key="10">
    <source>
        <dbReference type="SAM" id="Phobius"/>
    </source>
</evidence>
<keyword evidence="4 10" id="KW-0812">Transmembrane</keyword>
<dbReference type="GO" id="GO:0098978">
    <property type="term" value="C:glutamatergic synapse"/>
    <property type="evidence" value="ECO:0007669"/>
    <property type="project" value="UniProtKB-ARBA"/>
</dbReference>
<keyword evidence="6" id="KW-0770">Synapse</keyword>
<comment type="caution">
    <text evidence="11">The sequence shown here is derived from an EMBL/GenBank/DDBJ whole genome shotgun (WGS) entry which is preliminary data.</text>
</comment>
<keyword evidence="3" id="KW-1003">Cell membrane</keyword>
<evidence type="ECO:0000256" key="2">
    <source>
        <dbReference type="ARBA" id="ARBA00007425"/>
    </source>
</evidence>
<comment type="similarity">
    <text evidence="2">Belongs to the GSG1 family.</text>
</comment>
<dbReference type="FunFam" id="1.20.140.150:FF:000005">
    <property type="entry name" value="Germ cell-specific gene 1-like"/>
    <property type="match status" value="1"/>
</dbReference>
<feature type="transmembrane region" description="Helical" evidence="10">
    <location>
        <begin position="178"/>
        <end position="197"/>
    </location>
</feature>
<organism evidence="11 12">
    <name type="scientific">Gambusia affinis</name>
    <name type="common">Western mosquitofish</name>
    <name type="synonym">Heterandria affinis</name>
    <dbReference type="NCBI Taxonomy" id="33528"/>
    <lineage>
        <taxon>Eukaryota</taxon>
        <taxon>Metazoa</taxon>
        <taxon>Chordata</taxon>
        <taxon>Craniata</taxon>
        <taxon>Vertebrata</taxon>
        <taxon>Euteleostomi</taxon>
        <taxon>Actinopterygii</taxon>
        <taxon>Neopterygii</taxon>
        <taxon>Teleostei</taxon>
        <taxon>Neoteleostei</taxon>
        <taxon>Acanthomorphata</taxon>
        <taxon>Ovalentaria</taxon>
        <taxon>Atherinomorphae</taxon>
        <taxon>Cyprinodontiformes</taxon>
        <taxon>Poeciliidae</taxon>
        <taxon>Poeciliinae</taxon>
        <taxon>Gambusia</taxon>
    </lineage>
</organism>
<evidence type="ECO:0000256" key="3">
    <source>
        <dbReference type="ARBA" id="ARBA00022475"/>
    </source>
</evidence>